<organism evidence="2 3">
    <name type="scientific">Serendipita vermifera MAFF 305830</name>
    <dbReference type="NCBI Taxonomy" id="933852"/>
    <lineage>
        <taxon>Eukaryota</taxon>
        <taxon>Fungi</taxon>
        <taxon>Dikarya</taxon>
        <taxon>Basidiomycota</taxon>
        <taxon>Agaricomycotina</taxon>
        <taxon>Agaricomycetes</taxon>
        <taxon>Sebacinales</taxon>
        <taxon>Serendipitaceae</taxon>
        <taxon>Serendipita</taxon>
    </lineage>
</organism>
<keyword evidence="1" id="KW-1133">Transmembrane helix</keyword>
<dbReference type="EMBL" id="KN824306">
    <property type="protein sequence ID" value="KIM26476.1"/>
    <property type="molecule type" value="Genomic_DNA"/>
</dbReference>
<reference evidence="3" key="2">
    <citation type="submission" date="2015-01" db="EMBL/GenBank/DDBJ databases">
        <title>Evolutionary Origins and Diversification of the Mycorrhizal Mutualists.</title>
        <authorList>
            <consortium name="DOE Joint Genome Institute"/>
            <consortium name="Mycorrhizal Genomics Consortium"/>
            <person name="Kohler A."/>
            <person name="Kuo A."/>
            <person name="Nagy L.G."/>
            <person name="Floudas D."/>
            <person name="Copeland A."/>
            <person name="Barry K.W."/>
            <person name="Cichocki N."/>
            <person name="Veneault-Fourrey C."/>
            <person name="LaButti K."/>
            <person name="Lindquist E.A."/>
            <person name="Lipzen A."/>
            <person name="Lundell T."/>
            <person name="Morin E."/>
            <person name="Murat C."/>
            <person name="Riley R."/>
            <person name="Ohm R."/>
            <person name="Sun H."/>
            <person name="Tunlid A."/>
            <person name="Henrissat B."/>
            <person name="Grigoriev I.V."/>
            <person name="Hibbett D.S."/>
            <person name="Martin F."/>
        </authorList>
    </citation>
    <scope>NUCLEOTIDE SEQUENCE [LARGE SCALE GENOMIC DNA]</scope>
    <source>
        <strain evidence="3">MAFF 305830</strain>
    </source>
</reference>
<evidence type="ECO:0000313" key="3">
    <source>
        <dbReference type="Proteomes" id="UP000054097"/>
    </source>
</evidence>
<dbReference type="HOGENOM" id="CLU_991002_0_0_1"/>
<dbReference type="Proteomes" id="UP000054097">
    <property type="component" value="Unassembled WGS sequence"/>
</dbReference>
<dbReference type="AlphaFoldDB" id="A0A0C3B4S1"/>
<sequence length="281" mass="32117">MTCEKLRDTGFLSLLVMRAISEIILLLLLAFLLINRPKIRPIGLYLAMIWLLISYTLYITYRAKECLAGESLGVWTYYESYSLDVDWPPFEYLKWIQFYYCNGYMILGAAFHLLQQLGRQYEPVLGAATRPKRIFDAVLILSGLIGTALQWIFYYGPDTIVGSEEWQKLSLRAFVFAGFNWAVHILLLMNLTVTALLSRGQKGRNKLALKIFVWVGPAMAIYMGFGELAHLVSKSAILLGIREPVLWVAIGRLVMIVRENDLAYRTYLSNLQTEKPPELSV</sequence>
<reference evidence="2 3" key="1">
    <citation type="submission" date="2014-04" db="EMBL/GenBank/DDBJ databases">
        <authorList>
            <consortium name="DOE Joint Genome Institute"/>
            <person name="Kuo A."/>
            <person name="Zuccaro A."/>
            <person name="Kohler A."/>
            <person name="Nagy L.G."/>
            <person name="Floudas D."/>
            <person name="Copeland A."/>
            <person name="Barry K.W."/>
            <person name="Cichocki N."/>
            <person name="Veneault-Fourrey C."/>
            <person name="LaButti K."/>
            <person name="Lindquist E.A."/>
            <person name="Lipzen A."/>
            <person name="Lundell T."/>
            <person name="Morin E."/>
            <person name="Murat C."/>
            <person name="Sun H."/>
            <person name="Tunlid A."/>
            <person name="Henrissat B."/>
            <person name="Grigoriev I.V."/>
            <person name="Hibbett D.S."/>
            <person name="Martin F."/>
            <person name="Nordberg H.P."/>
            <person name="Cantor M.N."/>
            <person name="Hua S.X."/>
        </authorList>
    </citation>
    <scope>NUCLEOTIDE SEQUENCE [LARGE SCALE GENOMIC DNA]</scope>
    <source>
        <strain evidence="2 3">MAFF 305830</strain>
    </source>
</reference>
<proteinExistence type="predicted"/>
<keyword evidence="1" id="KW-0472">Membrane</keyword>
<dbReference type="OrthoDB" id="10566590at2759"/>
<feature type="transmembrane region" description="Helical" evidence="1">
    <location>
        <begin position="15"/>
        <end position="35"/>
    </location>
</feature>
<accession>A0A0C3B4S1</accession>
<keyword evidence="3" id="KW-1185">Reference proteome</keyword>
<evidence type="ECO:0000256" key="1">
    <source>
        <dbReference type="SAM" id="Phobius"/>
    </source>
</evidence>
<protein>
    <submittedName>
        <fullName evidence="2">Uncharacterized protein</fullName>
    </submittedName>
</protein>
<feature type="transmembrane region" description="Helical" evidence="1">
    <location>
        <begin position="42"/>
        <end position="61"/>
    </location>
</feature>
<gene>
    <name evidence="2" type="ORF">M408DRAFT_9897</name>
</gene>
<feature type="transmembrane region" description="Helical" evidence="1">
    <location>
        <begin position="134"/>
        <end position="153"/>
    </location>
</feature>
<feature type="transmembrane region" description="Helical" evidence="1">
    <location>
        <begin position="173"/>
        <end position="195"/>
    </location>
</feature>
<name>A0A0C3B4S1_SERVB</name>
<feature type="transmembrane region" description="Helical" evidence="1">
    <location>
        <begin position="96"/>
        <end position="114"/>
    </location>
</feature>
<evidence type="ECO:0000313" key="2">
    <source>
        <dbReference type="EMBL" id="KIM26476.1"/>
    </source>
</evidence>
<feature type="transmembrane region" description="Helical" evidence="1">
    <location>
        <begin position="207"/>
        <end position="225"/>
    </location>
</feature>
<keyword evidence="1" id="KW-0812">Transmembrane</keyword>